<dbReference type="InterPro" id="IPR011042">
    <property type="entry name" value="6-blade_b-propeller_TolB-like"/>
</dbReference>
<dbReference type="InterPro" id="IPR000033">
    <property type="entry name" value="LDLR_classB_rpt"/>
</dbReference>
<accession>A0A7R9J0C2</accession>
<dbReference type="SMART" id="SM00135">
    <property type="entry name" value="LY"/>
    <property type="match status" value="9"/>
</dbReference>
<dbReference type="SUPFAM" id="SSF57424">
    <property type="entry name" value="LDL receptor-like module"/>
    <property type="match status" value="5"/>
</dbReference>
<comment type="caution">
    <text evidence="12">Lacks conserved residue(s) required for the propagation of feature annotation.</text>
</comment>
<dbReference type="PROSITE" id="PS50026">
    <property type="entry name" value="EGF_3"/>
    <property type="match status" value="1"/>
</dbReference>
<evidence type="ECO:0000256" key="13">
    <source>
        <dbReference type="PROSITE-ProRule" id="PRU00124"/>
    </source>
</evidence>
<feature type="disulfide bond" evidence="12">
    <location>
        <begin position="452"/>
        <end position="462"/>
    </location>
</feature>
<gene>
    <name evidence="16" type="ORF">TCMB3V08_LOCUS2971</name>
</gene>
<dbReference type="PRINTS" id="PR00261">
    <property type="entry name" value="LDLRECEPTOR"/>
</dbReference>
<feature type="disulfide bond" evidence="13">
    <location>
        <begin position="335"/>
        <end position="353"/>
    </location>
</feature>
<keyword evidence="3" id="KW-0254">Endocytosis</keyword>
<feature type="disulfide bond" evidence="13">
    <location>
        <begin position="328"/>
        <end position="340"/>
    </location>
</feature>
<feature type="disulfide bond" evidence="13">
    <location>
        <begin position="347"/>
        <end position="362"/>
    </location>
</feature>
<dbReference type="PROSITE" id="PS50068">
    <property type="entry name" value="LDLRA_2"/>
    <property type="match status" value="6"/>
</dbReference>
<dbReference type="Pfam" id="PF00058">
    <property type="entry name" value="Ldl_recept_b"/>
    <property type="match status" value="1"/>
</dbReference>
<keyword evidence="7" id="KW-1133">Transmembrane helix</keyword>
<keyword evidence="9 12" id="KW-1015">Disulfide bond</keyword>
<keyword evidence="10" id="KW-0675">Receptor</keyword>
<sequence length="1060" mass="118873">MKAPKYSIMMRARLNPRITPLRPYTPIFLQTFIWTAYICPSGMFRCPEGRCILSLRVCDYQKDCDKGEDEFQACRELLLLFYSLPRASCRHLAALLTPRPSIALFTRDAKVRYQVGVKVRDVGFFETSRIACGSGNATKHSQLSNSLPRHVSHGALLGFLEPTALAWRHSGLNHSYFGRLSSDPGNRKMSGRLFAPPECEPGQLSCGQYVWNKTYCIPPHHRCDMTVDCVDGTDEAECTYRKCQLEDFKCGRNNSGPCLPKEKHCDGYYDCRSRLDEEGCGPSHGVSCSLDQFRCANGQRCIDIVQKCNHRNDCGDNSDEEGCNFPPCHNGQFRCSNALCIPASFHCDGFRDCMDGTDEQNCTAIACPENKFLCPRGGLNNTPKCISRSQLCDGKKDCEDSADEETACSTSSCSSLGCEYKCQASLTGGACYCPEGRKVANDSRSCIDHDECAEWGFCDQLCTNTDGSYKCSCAPGYGPIDRTHCAAANSTALMLYFVHDRSVWRINPRLKPDPSPQLIANTTGASGLDYHYDKNMLFWSDVKTRKIHSRPLWEEKPHLMVGMDFNLPGTWAPVALAVDWVGDKIYCADSIGQKIDVFEIDGRGHAIVLGSNLTNPGDIALDPTVGYMFVADSNQVMRANMDGTHARAIVSEAAYKASGVTVDIITKRVFWCDSLLDYIETVDYDGKNRFLVLRGQPVPSPSRLALFENRVFWSDGTKQGVMSVDKFLGANSIDVIYRNREVREPKAVKAVHSLIQTQVSNPCGNNNGGCMHMCIITAGDSFGILGYRCACYIGWRLALDQRNCDMVSEFLMYSQQRFIKGRVLDPVIEGFSDAMLPVVSRRARFVGLDFDCNDEYIYYSDVLQDVIYRIHRNGTGREIVLASQNEGVEGLAVDWAAKNLYYIDSRKGTLNVLSTRNVTHRRTLLKNLKRPRAIVVHPNKGNVTLGWPNGLSVDFKTDRLYWCDALLDHVQHSNLDGTDVRTVSSRLIRHPFSIVIHLDWMYITDWRLDAIIKLHKLSGELEEVHTEGAADQQTVWCQGLQSSSADYREQSSLFFQQWRL</sequence>
<keyword evidence="8" id="KW-0472">Membrane</keyword>
<keyword evidence="5" id="KW-0732">Signal</keyword>
<dbReference type="InterPro" id="IPR001881">
    <property type="entry name" value="EGF-like_Ca-bd_dom"/>
</dbReference>
<comment type="subcellular location">
    <subcellularLocation>
        <location evidence="1">Membrane</location>
        <topology evidence="1">Single-pass type I membrane protein</topology>
    </subcellularLocation>
</comment>
<dbReference type="FunFam" id="4.10.400.10:FF:000230">
    <property type="entry name" value="Low-density lipoprotein RecePtor related"/>
    <property type="match status" value="1"/>
</dbReference>
<dbReference type="Gene3D" id="2.120.10.30">
    <property type="entry name" value="TolB, C-terminal domain"/>
    <property type="match status" value="3"/>
</dbReference>
<name>A0A7R9J0C2_TIMCA</name>
<evidence type="ECO:0000256" key="12">
    <source>
        <dbReference type="PROSITE-ProRule" id="PRU00076"/>
    </source>
</evidence>
<dbReference type="GO" id="GO:0006898">
    <property type="term" value="P:receptor-mediated endocytosis"/>
    <property type="evidence" value="ECO:0007669"/>
    <property type="project" value="TreeGrafter"/>
</dbReference>
<dbReference type="PROSITE" id="PS01209">
    <property type="entry name" value="LDLRA_1"/>
    <property type="match status" value="3"/>
</dbReference>
<protein>
    <submittedName>
        <fullName evidence="16">(California timema) hypothetical protein</fullName>
    </submittedName>
</protein>
<dbReference type="InterPro" id="IPR000742">
    <property type="entry name" value="EGF"/>
</dbReference>
<dbReference type="AlphaFoldDB" id="A0A7R9J0C2"/>
<dbReference type="SMART" id="SM00192">
    <property type="entry name" value="LDLa"/>
    <property type="match status" value="6"/>
</dbReference>
<evidence type="ECO:0000256" key="1">
    <source>
        <dbReference type="ARBA" id="ARBA00004479"/>
    </source>
</evidence>
<organism evidence="16">
    <name type="scientific">Timema californicum</name>
    <name type="common">California timema</name>
    <name type="synonym">Walking stick</name>
    <dbReference type="NCBI Taxonomy" id="61474"/>
    <lineage>
        <taxon>Eukaryota</taxon>
        <taxon>Metazoa</taxon>
        <taxon>Ecdysozoa</taxon>
        <taxon>Arthropoda</taxon>
        <taxon>Hexapoda</taxon>
        <taxon>Insecta</taxon>
        <taxon>Pterygota</taxon>
        <taxon>Neoptera</taxon>
        <taxon>Polyneoptera</taxon>
        <taxon>Phasmatodea</taxon>
        <taxon>Timematodea</taxon>
        <taxon>Timematoidea</taxon>
        <taxon>Timematidae</taxon>
        <taxon>Timema</taxon>
    </lineage>
</organism>
<keyword evidence="4" id="KW-0812">Transmembrane</keyword>
<dbReference type="InterPro" id="IPR023415">
    <property type="entry name" value="LDLR_class-A_CS"/>
</dbReference>
<dbReference type="SUPFAM" id="SSF63825">
    <property type="entry name" value="YWTD domain"/>
    <property type="match status" value="2"/>
</dbReference>
<dbReference type="PROSITE" id="PS51120">
    <property type="entry name" value="LDLRB"/>
    <property type="match status" value="3"/>
</dbReference>
<dbReference type="GO" id="GO:0043235">
    <property type="term" value="C:receptor complex"/>
    <property type="evidence" value="ECO:0007669"/>
    <property type="project" value="TreeGrafter"/>
</dbReference>
<dbReference type="Pfam" id="PF14670">
    <property type="entry name" value="FXa_inhibition"/>
    <property type="match status" value="1"/>
</dbReference>
<keyword evidence="2 12" id="KW-0245">EGF-like domain</keyword>
<keyword evidence="11" id="KW-0325">Glycoprotein</keyword>
<feature type="repeat" description="LDL-receptor class B" evidence="14">
    <location>
        <begin position="855"/>
        <end position="897"/>
    </location>
</feature>
<evidence type="ECO:0000256" key="6">
    <source>
        <dbReference type="ARBA" id="ARBA00022737"/>
    </source>
</evidence>
<feature type="disulfide bond" evidence="13">
    <location>
        <begin position="39"/>
        <end position="51"/>
    </location>
</feature>
<evidence type="ECO:0000256" key="9">
    <source>
        <dbReference type="ARBA" id="ARBA00023157"/>
    </source>
</evidence>
<dbReference type="InterPro" id="IPR002172">
    <property type="entry name" value="LDrepeatLR_classA_rpt"/>
</dbReference>
<dbReference type="PROSITE" id="PS00010">
    <property type="entry name" value="ASX_HYDROXYL"/>
    <property type="match status" value="1"/>
</dbReference>
<dbReference type="InterPro" id="IPR036055">
    <property type="entry name" value="LDL_receptor-like_sf"/>
</dbReference>
<evidence type="ECO:0000256" key="2">
    <source>
        <dbReference type="ARBA" id="ARBA00022536"/>
    </source>
</evidence>
<dbReference type="PROSITE" id="PS01186">
    <property type="entry name" value="EGF_2"/>
    <property type="match status" value="1"/>
</dbReference>
<feature type="repeat" description="LDL-receptor class B" evidence="14">
    <location>
        <begin position="667"/>
        <end position="710"/>
    </location>
</feature>
<evidence type="ECO:0000256" key="5">
    <source>
        <dbReference type="ARBA" id="ARBA00022729"/>
    </source>
</evidence>
<evidence type="ECO:0000256" key="3">
    <source>
        <dbReference type="ARBA" id="ARBA00022583"/>
    </source>
</evidence>
<evidence type="ECO:0000256" key="10">
    <source>
        <dbReference type="ARBA" id="ARBA00023170"/>
    </source>
</evidence>
<evidence type="ECO:0000256" key="7">
    <source>
        <dbReference type="ARBA" id="ARBA00022989"/>
    </source>
</evidence>
<dbReference type="Gene3D" id="4.10.400.10">
    <property type="entry name" value="Low-density Lipoprotein Receptor"/>
    <property type="match status" value="6"/>
</dbReference>
<evidence type="ECO:0000256" key="14">
    <source>
        <dbReference type="PROSITE-ProRule" id="PRU00461"/>
    </source>
</evidence>
<feature type="repeat" description="LDL-receptor class B" evidence="14">
    <location>
        <begin position="958"/>
        <end position="1000"/>
    </location>
</feature>
<dbReference type="GO" id="GO:0016324">
    <property type="term" value="C:apical plasma membrane"/>
    <property type="evidence" value="ECO:0007669"/>
    <property type="project" value="TreeGrafter"/>
</dbReference>
<proteinExistence type="predicted"/>
<dbReference type="EMBL" id="OE179983">
    <property type="protein sequence ID" value="CAD7570266.1"/>
    <property type="molecule type" value="Genomic_DNA"/>
</dbReference>
<evidence type="ECO:0000256" key="11">
    <source>
        <dbReference type="ARBA" id="ARBA00023180"/>
    </source>
</evidence>
<evidence type="ECO:0000259" key="15">
    <source>
        <dbReference type="PROSITE" id="PS50026"/>
    </source>
</evidence>
<dbReference type="Gene3D" id="2.10.25.10">
    <property type="entry name" value="Laminin"/>
    <property type="match status" value="1"/>
</dbReference>
<feature type="domain" description="EGF-like" evidence="15">
    <location>
        <begin position="448"/>
        <end position="486"/>
    </location>
</feature>
<dbReference type="FunFam" id="2.120.10.30:FF:000241">
    <property type="entry name" value="Low-density lipoprotein receptor-related protein 6"/>
    <property type="match status" value="1"/>
</dbReference>
<dbReference type="GO" id="GO:0005509">
    <property type="term" value="F:calcium ion binding"/>
    <property type="evidence" value="ECO:0007669"/>
    <property type="project" value="InterPro"/>
</dbReference>
<dbReference type="InterPro" id="IPR018097">
    <property type="entry name" value="EGF_Ca-bd_CS"/>
</dbReference>
<dbReference type="Pfam" id="PF07645">
    <property type="entry name" value="EGF_CA"/>
    <property type="match status" value="1"/>
</dbReference>
<keyword evidence="6" id="KW-0677">Repeat</keyword>
<evidence type="ECO:0000256" key="4">
    <source>
        <dbReference type="ARBA" id="ARBA00022692"/>
    </source>
</evidence>
<evidence type="ECO:0000313" key="16">
    <source>
        <dbReference type="EMBL" id="CAD7570266.1"/>
    </source>
</evidence>
<dbReference type="PROSITE" id="PS01187">
    <property type="entry name" value="EGF_CA"/>
    <property type="match status" value="1"/>
</dbReference>
<feature type="disulfide bond" evidence="13">
    <location>
        <begin position="46"/>
        <end position="64"/>
    </location>
</feature>
<dbReference type="FunFam" id="2.10.25.10:FF:000009">
    <property type="entry name" value="Low-density lipoprotein receptor isoform 1"/>
    <property type="match status" value="1"/>
</dbReference>
<dbReference type="PANTHER" id="PTHR22722:SF14">
    <property type="entry name" value="MEGALIN, ISOFORM A"/>
    <property type="match status" value="1"/>
</dbReference>
<dbReference type="InterPro" id="IPR051221">
    <property type="entry name" value="LDLR-related"/>
</dbReference>
<dbReference type="SUPFAM" id="SSF57184">
    <property type="entry name" value="Growth factor receptor domain"/>
    <property type="match status" value="1"/>
</dbReference>
<reference evidence="16" key="1">
    <citation type="submission" date="2020-11" db="EMBL/GenBank/DDBJ databases">
        <authorList>
            <person name="Tran Van P."/>
        </authorList>
    </citation>
    <scope>NUCLEOTIDE SEQUENCE</scope>
</reference>
<dbReference type="SMART" id="SM00181">
    <property type="entry name" value="EGF"/>
    <property type="match status" value="4"/>
</dbReference>
<feature type="disulfide bond" evidence="13">
    <location>
        <begin position="265"/>
        <end position="280"/>
    </location>
</feature>
<dbReference type="PANTHER" id="PTHR22722">
    <property type="entry name" value="LOW-DENSITY LIPOPROTEIN RECEPTOR-RELATED PROTEIN 2-RELATED"/>
    <property type="match status" value="1"/>
</dbReference>
<dbReference type="CDD" id="cd00112">
    <property type="entry name" value="LDLa"/>
    <property type="match status" value="6"/>
</dbReference>
<feature type="disulfide bond" evidence="13">
    <location>
        <begin position="308"/>
        <end position="323"/>
    </location>
</feature>
<feature type="disulfide bond" evidence="13">
    <location>
        <begin position="223"/>
        <end position="238"/>
    </location>
</feature>
<evidence type="ECO:0000256" key="8">
    <source>
        <dbReference type="ARBA" id="ARBA00023136"/>
    </source>
</evidence>
<dbReference type="CDD" id="cd00054">
    <property type="entry name" value="EGF_CA"/>
    <property type="match status" value="1"/>
</dbReference>
<dbReference type="GO" id="GO:0042562">
    <property type="term" value="F:hormone binding"/>
    <property type="evidence" value="ECO:0007669"/>
    <property type="project" value="TreeGrafter"/>
</dbReference>
<dbReference type="InterPro" id="IPR000152">
    <property type="entry name" value="EGF-type_Asp/Asn_hydroxyl_site"/>
</dbReference>
<dbReference type="SMART" id="SM00179">
    <property type="entry name" value="EGF_CA"/>
    <property type="match status" value="1"/>
</dbReference>
<dbReference type="InterPro" id="IPR049883">
    <property type="entry name" value="NOTCH1_EGF-like"/>
</dbReference>
<dbReference type="InterPro" id="IPR009030">
    <property type="entry name" value="Growth_fac_rcpt_cys_sf"/>
</dbReference>
<dbReference type="Pfam" id="PF00057">
    <property type="entry name" value="Ldl_recept_a"/>
    <property type="match status" value="6"/>
</dbReference>